<name>A0A1B7NZ24_9EURO</name>
<proteinExistence type="predicted"/>
<accession>A0A1B7NZ24</accession>
<dbReference type="AlphaFoldDB" id="A0A1B7NZ24"/>
<sequence>MIRLLLSYLGRYSNLARGFTDVDVTEIIFQERLAKRTYCMVFLVVIRSKTCVMKVPWDSQVHETNIFICDSTAYRRLTDAGICASGITPQFYGAIENIDPELGLPHLQAFVKDEYPPTVILLEYLPKMKELDWTNYNERRMQDFVDGLNTIHDALTFNGEPTERQKEWIVFEKELLAEMAEFMVSALLPAQQCLSLTSNLIGAL</sequence>
<organism evidence="1 2">
    <name type="scientific">Emergomyces africanus</name>
    <dbReference type="NCBI Taxonomy" id="1955775"/>
    <lineage>
        <taxon>Eukaryota</taxon>
        <taxon>Fungi</taxon>
        <taxon>Dikarya</taxon>
        <taxon>Ascomycota</taxon>
        <taxon>Pezizomycotina</taxon>
        <taxon>Eurotiomycetes</taxon>
        <taxon>Eurotiomycetidae</taxon>
        <taxon>Onygenales</taxon>
        <taxon>Ajellomycetaceae</taxon>
        <taxon>Emergomyces</taxon>
    </lineage>
</organism>
<dbReference type="STRING" id="1658172.A0A1B7NZ24"/>
<reference evidence="1 2" key="1">
    <citation type="submission" date="2015-07" db="EMBL/GenBank/DDBJ databases">
        <title>Emmonsia species relationships and genome sequence.</title>
        <authorList>
            <person name="Cuomo C.A."/>
            <person name="Schwartz I.S."/>
            <person name="Kenyon C."/>
            <person name="de Hoog G.S."/>
            <person name="Govender N.P."/>
            <person name="Botha A."/>
            <person name="Moreno L."/>
            <person name="de Vries M."/>
            <person name="Munoz J.F."/>
            <person name="Stielow J.B."/>
        </authorList>
    </citation>
    <scope>NUCLEOTIDE SEQUENCE [LARGE SCALE GENOMIC DNA]</scope>
    <source>
        <strain evidence="1 2">CBS 136260</strain>
    </source>
</reference>
<evidence type="ECO:0000313" key="2">
    <source>
        <dbReference type="Proteomes" id="UP000091918"/>
    </source>
</evidence>
<protein>
    <recommendedName>
        <fullName evidence="3">Protein kinase domain-containing protein</fullName>
    </recommendedName>
</protein>
<evidence type="ECO:0008006" key="3">
    <source>
        <dbReference type="Google" id="ProtNLM"/>
    </source>
</evidence>
<dbReference type="OrthoDB" id="4185642at2759"/>
<gene>
    <name evidence="1" type="ORF">ACJ72_03641</name>
</gene>
<keyword evidence="2" id="KW-1185">Reference proteome</keyword>
<comment type="caution">
    <text evidence="1">The sequence shown here is derived from an EMBL/GenBank/DDBJ whole genome shotgun (WGS) entry which is preliminary data.</text>
</comment>
<evidence type="ECO:0000313" key="1">
    <source>
        <dbReference type="EMBL" id="OAX82016.1"/>
    </source>
</evidence>
<dbReference type="Proteomes" id="UP000091918">
    <property type="component" value="Unassembled WGS sequence"/>
</dbReference>
<dbReference type="EMBL" id="LGUA01000370">
    <property type="protein sequence ID" value="OAX82016.1"/>
    <property type="molecule type" value="Genomic_DNA"/>
</dbReference>